<feature type="region of interest" description="Disordered" evidence="1">
    <location>
        <begin position="348"/>
        <end position="367"/>
    </location>
</feature>
<dbReference type="GO" id="GO:0003676">
    <property type="term" value="F:nucleic acid binding"/>
    <property type="evidence" value="ECO:0007669"/>
    <property type="project" value="InterPro"/>
</dbReference>
<dbReference type="AlphaFoldDB" id="A0AAV8V978"/>
<gene>
    <name evidence="3" type="ORF">NQ315_012500</name>
</gene>
<dbReference type="InterPro" id="IPR050951">
    <property type="entry name" value="Retrovirus_Pol_polyprotein"/>
</dbReference>
<dbReference type="EMBL" id="JANEYG010000269">
    <property type="protein sequence ID" value="KAJ8910632.1"/>
    <property type="molecule type" value="Genomic_DNA"/>
</dbReference>
<name>A0AAV8V978_9CUCU</name>
<dbReference type="SMART" id="SM00343">
    <property type="entry name" value="ZnF_C2HC"/>
    <property type="match status" value="2"/>
</dbReference>
<evidence type="ECO:0000313" key="4">
    <source>
        <dbReference type="Proteomes" id="UP001159042"/>
    </source>
</evidence>
<organism evidence="3 4">
    <name type="scientific">Exocentrus adspersus</name>
    <dbReference type="NCBI Taxonomy" id="1586481"/>
    <lineage>
        <taxon>Eukaryota</taxon>
        <taxon>Metazoa</taxon>
        <taxon>Ecdysozoa</taxon>
        <taxon>Arthropoda</taxon>
        <taxon>Hexapoda</taxon>
        <taxon>Insecta</taxon>
        <taxon>Pterygota</taxon>
        <taxon>Neoptera</taxon>
        <taxon>Endopterygota</taxon>
        <taxon>Coleoptera</taxon>
        <taxon>Polyphaga</taxon>
        <taxon>Cucujiformia</taxon>
        <taxon>Chrysomeloidea</taxon>
        <taxon>Cerambycidae</taxon>
        <taxon>Lamiinae</taxon>
        <taxon>Acanthocinini</taxon>
        <taxon>Exocentrus</taxon>
    </lineage>
</organism>
<evidence type="ECO:0000259" key="2">
    <source>
        <dbReference type="SMART" id="SM00343"/>
    </source>
</evidence>
<protein>
    <recommendedName>
        <fullName evidence="2">CCHC-type domain-containing protein</fullName>
    </recommendedName>
</protein>
<feature type="domain" description="CCHC-type" evidence="2">
    <location>
        <begin position="324"/>
        <end position="340"/>
    </location>
</feature>
<dbReference type="Gene3D" id="2.40.70.10">
    <property type="entry name" value="Acid Proteases"/>
    <property type="match status" value="1"/>
</dbReference>
<reference evidence="3 4" key="1">
    <citation type="journal article" date="2023" name="Insect Mol. Biol.">
        <title>Genome sequencing provides insights into the evolution of gene families encoding plant cell wall-degrading enzymes in longhorned beetles.</title>
        <authorList>
            <person name="Shin N.R."/>
            <person name="Okamura Y."/>
            <person name="Kirsch R."/>
            <person name="Pauchet Y."/>
        </authorList>
    </citation>
    <scope>NUCLEOTIDE SEQUENCE [LARGE SCALE GENOMIC DNA]</scope>
    <source>
        <strain evidence="3">EAD_L_NR</strain>
    </source>
</reference>
<dbReference type="PANTHER" id="PTHR37984:SF11">
    <property type="entry name" value="INTEGRASE CATALYTIC DOMAIN-CONTAINING PROTEIN"/>
    <property type="match status" value="1"/>
</dbReference>
<dbReference type="Proteomes" id="UP001159042">
    <property type="component" value="Unassembled WGS sequence"/>
</dbReference>
<dbReference type="InterPro" id="IPR021109">
    <property type="entry name" value="Peptidase_aspartic_dom_sf"/>
</dbReference>
<evidence type="ECO:0000313" key="3">
    <source>
        <dbReference type="EMBL" id="KAJ8910632.1"/>
    </source>
</evidence>
<comment type="caution">
    <text evidence="3">The sequence shown here is derived from an EMBL/GenBank/DDBJ whole genome shotgun (WGS) entry which is preliminary data.</text>
</comment>
<sequence length="606" mass="68327">MCTHIYRVNRKNHVIHAYHAYARCAVDGIDPKVVFAGADKWTVDACDRAVSCGSGETEENMQDDALATRSTTKLILRLQVAPGNMANLTTVEQFDCNGDPSSLGIRWEKWKRALQIYLFASNINNSKVKRAVLLHSGGLGLQEIFYNIPGANVDDSLEENKDKDVFDIALQKLDEYFLPKISKIYERHLFRLMEQEENEKFDKFVVRLRDQAEKCKFADTEGNIIDQITEKCSSKELRQKILSLGDDASLQDIIRQANTLESVSLQMKKFEATGTNGCGGTSTVNKIQTRPTPYHKKENDAICTRCGSKSHKSNDQKCPARNQACHKCKAIGHFRQFCRSRGPKRYGRFDQSRNISKKHKKEDGRQPEQQEIDYIFHLDDDEKVPCELGGVKLTMIIDSGSKNNIIDDKTWKMLKGKNIKVVNQIKHPSKKFVSYGSSEPLVTLGSFESEIKVGARKQTATFYVIQNGSKCLLGKDTAISMGVLKIGLHINAIKSSLVNFVGKWIPNLATITEPIRTVLREGLKKHSSIDHATENTIECGDKVYVKNIIRNNKLTPTFDDSTHTVTDKVGGDVTLQNDQTGQVQRRNVVHLKKVEGQWKVCNEDKD</sequence>
<feature type="domain" description="CCHC-type" evidence="2">
    <location>
        <begin position="302"/>
        <end position="320"/>
    </location>
</feature>
<dbReference type="GO" id="GO:0008270">
    <property type="term" value="F:zinc ion binding"/>
    <property type="evidence" value="ECO:0007669"/>
    <property type="project" value="InterPro"/>
</dbReference>
<dbReference type="InterPro" id="IPR001878">
    <property type="entry name" value="Znf_CCHC"/>
</dbReference>
<accession>A0AAV8V978</accession>
<evidence type="ECO:0000256" key="1">
    <source>
        <dbReference type="SAM" id="MobiDB-lite"/>
    </source>
</evidence>
<dbReference type="CDD" id="cd00303">
    <property type="entry name" value="retropepsin_like"/>
    <property type="match status" value="1"/>
</dbReference>
<proteinExistence type="predicted"/>
<keyword evidence="4" id="KW-1185">Reference proteome</keyword>
<dbReference type="PANTHER" id="PTHR37984">
    <property type="entry name" value="PROTEIN CBG26694"/>
    <property type="match status" value="1"/>
</dbReference>